<proteinExistence type="predicted"/>
<dbReference type="CDD" id="cd08567">
    <property type="entry name" value="GDPD_SpGDE_like"/>
    <property type="match status" value="1"/>
</dbReference>
<dbReference type="Pfam" id="PF03009">
    <property type="entry name" value="GDPD"/>
    <property type="match status" value="1"/>
</dbReference>
<comment type="caution">
    <text evidence="3">The sequence shown here is derived from an EMBL/GenBank/DDBJ whole genome shotgun (WGS) entry which is preliminary data.</text>
</comment>
<accession>A0A9Q3WP12</accession>
<dbReference type="SUPFAM" id="SSF51695">
    <property type="entry name" value="PLC-like phosphodiesterases"/>
    <property type="match status" value="1"/>
</dbReference>
<name>A0A9Q3WP12_9RHOB</name>
<sequence>MSTFAQLSGLRGGAGVVRVIGHRGARGVMPENTLEGFSFTLATGVQVLEFDVVMTADGVPVVTHNHHLANSATRDAHGRWLTGAERKVAEMTFAEIRALDVGGLDGRTAYGKRFPDQAFLSGIRVPRLGDLLDLCASHGENAPYLLLELKSDPALMRDDAARADLVAAAVSDVRRYRMEARTVMHSFDWALLDECRRQAPDLPTSYLSQLPENADDPGEDSAKSVGPDYQGLTTTLPQTVAAAGGQLWCPYYLDVTPELVSEAHDLGLSVLTWTVNETDDIRRLVATGVDGIVTDYPGRTQRVLIDMGLTWN</sequence>
<dbReference type="GO" id="GO:0006629">
    <property type="term" value="P:lipid metabolic process"/>
    <property type="evidence" value="ECO:0007669"/>
    <property type="project" value="InterPro"/>
</dbReference>
<gene>
    <name evidence="3" type="ORF">KBY27_15500</name>
</gene>
<feature type="region of interest" description="Disordered" evidence="1">
    <location>
        <begin position="203"/>
        <end position="227"/>
    </location>
</feature>
<dbReference type="GO" id="GO:0008081">
    <property type="term" value="F:phosphoric diester hydrolase activity"/>
    <property type="evidence" value="ECO:0007669"/>
    <property type="project" value="InterPro"/>
</dbReference>
<reference evidence="3" key="1">
    <citation type="journal article" date="2021" name="Environ. Microbiol.">
        <title>Cryptic niche differentiation of novel sediment ecotypes of Rugeria pomeroyi correlates with nitrate respiration.</title>
        <authorList>
            <person name="Lin X."/>
            <person name="McNichol J."/>
            <person name="Chu X."/>
            <person name="Qian Y."/>
            <person name="Luo H."/>
        </authorList>
    </citation>
    <scope>NUCLEOTIDE SEQUENCE</scope>
    <source>
        <strain evidence="3">SZCCDBB064</strain>
    </source>
</reference>
<dbReference type="PANTHER" id="PTHR46211">
    <property type="entry name" value="GLYCEROPHOSPHORYL DIESTER PHOSPHODIESTERASE"/>
    <property type="match status" value="1"/>
</dbReference>
<dbReference type="PROSITE" id="PS50007">
    <property type="entry name" value="PIPLC_X_DOMAIN"/>
    <property type="match status" value="1"/>
</dbReference>
<evidence type="ECO:0000313" key="3">
    <source>
        <dbReference type="EMBL" id="MCE8538857.1"/>
    </source>
</evidence>
<dbReference type="InterPro" id="IPR017946">
    <property type="entry name" value="PLC-like_Pdiesterase_TIM-brl"/>
</dbReference>
<dbReference type="InterPro" id="IPR030395">
    <property type="entry name" value="GP_PDE_dom"/>
</dbReference>
<dbReference type="RefSeq" id="WP_234220700.1">
    <property type="nucleotide sequence ID" value="NZ_JAGQAF010000010.1"/>
</dbReference>
<protein>
    <submittedName>
        <fullName evidence="3">Glycerophosphodiester phosphodiesterase</fullName>
    </submittedName>
</protein>
<organism evidence="3 4">
    <name type="scientific">Ruegeria pomeroyi</name>
    <dbReference type="NCBI Taxonomy" id="89184"/>
    <lineage>
        <taxon>Bacteria</taxon>
        <taxon>Pseudomonadati</taxon>
        <taxon>Pseudomonadota</taxon>
        <taxon>Alphaproteobacteria</taxon>
        <taxon>Rhodobacterales</taxon>
        <taxon>Roseobacteraceae</taxon>
        <taxon>Ruegeria</taxon>
    </lineage>
</organism>
<dbReference type="PROSITE" id="PS51704">
    <property type="entry name" value="GP_PDE"/>
    <property type="match status" value="1"/>
</dbReference>
<evidence type="ECO:0000256" key="1">
    <source>
        <dbReference type="SAM" id="MobiDB-lite"/>
    </source>
</evidence>
<feature type="domain" description="GP-PDE" evidence="2">
    <location>
        <begin position="17"/>
        <end position="304"/>
    </location>
</feature>
<dbReference type="PANTHER" id="PTHR46211:SF14">
    <property type="entry name" value="GLYCEROPHOSPHODIESTER PHOSPHODIESTERASE"/>
    <property type="match status" value="1"/>
</dbReference>
<dbReference type="Proteomes" id="UP000813672">
    <property type="component" value="Unassembled WGS sequence"/>
</dbReference>
<dbReference type="Gene3D" id="3.20.20.190">
    <property type="entry name" value="Phosphatidylinositol (PI) phosphodiesterase"/>
    <property type="match status" value="1"/>
</dbReference>
<dbReference type="AlphaFoldDB" id="A0A9Q3WP12"/>
<evidence type="ECO:0000313" key="4">
    <source>
        <dbReference type="Proteomes" id="UP000813672"/>
    </source>
</evidence>
<evidence type="ECO:0000259" key="2">
    <source>
        <dbReference type="PROSITE" id="PS51704"/>
    </source>
</evidence>
<dbReference type="EMBL" id="JAGQAF010000010">
    <property type="protein sequence ID" value="MCE8538857.1"/>
    <property type="molecule type" value="Genomic_DNA"/>
</dbReference>